<name>A0A194VA38_CYTMA</name>
<dbReference type="Proteomes" id="UP000078576">
    <property type="component" value="Unassembled WGS sequence"/>
</dbReference>
<reference evidence="3" key="1">
    <citation type="submission" date="2014-12" db="EMBL/GenBank/DDBJ databases">
        <title>Genome Sequence of Valsa Canker Pathogens Uncovers a Specific Adaption of Colonization on Woody Bark.</title>
        <authorList>
            <person name="Yin Z."/>
            <person name="Liu H."/>
            <person name="Gao X."/>
            <person name="Li Z."/>
            <person name="Song N."/>
            <person name="Ke X."/>
            <person name="Dai Q."/>
            <person name="Wu Y."/>
            <person name="Sun Y."/>
            <person name="Xu J.-R."/>
            <person name="Kang Z.K."/>
            <person name="Wang L."/>
            <person name="Huang L."/>
        </authorList>
    </citation>
    <scope>NUCLEOTIDE SEQUENCE [LARGE SCALE GENOMIC DNA]</scope>
    <source>
        <strain evidence="3">SXYL134</strain>
    </source>
</reference>
<dbReference type="EMBL" id="KN714760">
    <property type="protein sequence ID" value="KUI60825.1"/>
    <property type="molecule type" value="Genomic_DNA"/>
</dbReference>
<feature type="compositionally biased region" description="Low complexity" evidence="1">
    <location>
        <begin position="83"/>
        <end position="107"/>
    </location>
</feature>
<dbReference type="AlphaFoldDB" id="A0A194VA38"/>
<feature type="compositionally biased region" description="Polar residues" evidence="1">
    <location>
        <begin position="122"/>
        <end position="131"/>
    </location>
</feature>
<organism evidence="2 3">
    <name type="scientific">Cytospora mali</name>
    <name type="common">Apple Valsa canker fungus</name>
    <name type="synonym">Valsa mali</name>
    <dbReference type="NCBI Taxonomy" id="578113"/>
    <lineage>
        <taxon>Eukaryota</taxon>
        <taxon>Fungi</taxon>
        <taxon>Dikarya</taxon>
        <taxon>Ascomycota</taxon>
        <taxon>Pezizomycotina</taxon>
        <taxon>Sordariomycetes</taxon>
        <taxon>Sordariomycetidae</taxon>
        <taxon>Diaporthales</taxon>
        <taxon>Cytosporaceae</taxon>
        <taxon>Cytospora</taxon>
    </lineage>
</organism>
<dbReference type="OrthoDB" id="3557800at2759"/>
<feature type="region of interest" description="Disordered" evidence="1">
    <location>
        <begin position="74"/>
        <end position="131"/>
    </location>
</feature>
<proteinExistence type="predicted"/>
<protein>
    <submittedName>
        <fullName evidence="2">Uncharacterized protein</fullName>
    </submittedName>
</protein>
<evidence type="ECO:0000313" key="2">
    <source>
        <dbReference type="EMBL" id="KUI60825.1"/>
    </source>
</evidence>
<evidence type="ECO:0000256" key="1">
    <source>
        <dbReference type="SAM" id="MobiDB-lite"/>
    </source>
</evidence>
<gene>
    <name evidence="2" type="ORF">VP1G_08021</name>
</gene>
<evidence type="ECO:0000313" key="3">
    <source>
        <dbReference type="Proteomes" id="UP000078576"/>
    </source>
</evidence>
<sequence length="131" mass="13395">MGSTAVAGKFQIARSWASGLSCPSYQGESMHHSAAKAASVGVSSGQNEARYQRMWLSKLTRTGLLFPEESRPATAGFSGFGGSSSTSTSCRGSTSSVASVSSGLGTSPSVASSGDPDEIMFKTTSSLQQPE</sequence>
<keyword evidence="3" id="KW-1185">Reference proteome</keyword>
<accession>A0A194VA38</accession>